<dbReference type="RefSeq" id="WP_210060353.1">
    <property type="nucleotide sequence ID" value="NZ_JAGGLJ010000004.1"/>
</dbReference>
<dbReference type="InterPro" id="IPR008927">
    <property type="entry name" value="6-PGluconate_DH-like_C_sf"/>
</dbReference>
<proteinExistence type="predicted"/>
<evidence type="ECO:0000259" key="3">
    <source>
        <dbReference type="Pfam" id="PF01232"/>
    </source>
</evidence>
<gene>
    <name evidence="5" type="ORF">J2Z71_000573</name>
</gene>
<name>A0ABS4KB93_9FIRM</name>
<keyword evidence="1 5" id="KW-0560">Oxidoreductase</keyword>
<dbReference type="PANTHER" id="PTHR43362:SF1">
    <property type="entry name" value="MANNITOL DEHYDROGENASE 2-RELATED"/>
    <property type="match status" value="1"/>
</dbReference>
<dbReference type="EMBL" id="JAGGLJ010000004">
    <property type="protein sequence ID" value="MBP2025048.1"/>
    <property type="molecule type" value="Genomic_DNA"/>
</dbReference>
<dbReference type="Proteomes" id="UP001519306">
    <property type="component" value="Unassembled WGS sequence"/>
</dbReference>
<evidence type="ECO:0000256" key="1">
    <source>
        <dbReference type="ARBA" id="ARBA00023002"/>
    </source>
</evidence>
<dbReference type="Gene3D" id="1.10.1040.10">
    <property type="entry name" value="N-(1-d-carboxylethyl)-l-norvaline Dehydrogenase, domain 2"/>
    <property type="match status" value="1"/>
</dbReference>
<dbReference type="GO" id="GO:0008866">
    <property type="term" value="F:fructuronate reductase activity"/>
    <property type="evidence" value="ECO:0007669"/>
    <property type="project" value="UniProtKB-EC"/>
</dbReference>
<comment type="catalytic activity">
    <reaction evidence="2">
        <text>D-mannitol 1-phosphate + NAD(+) = beta-D-fructose 6-phosphate + NADH + H(+)</text>
        <dbReference type="Rhea" id="RHEA:19661"/>
        <dbReference type="ChEBI" id="CHEBI:15378"/>
        <dbReference type="ChEBI" id="CHEBI:57540"/>
        <dbReference type="ChEBI" id="CHEBI:57634"/>
        <dbReference type="ChEBI" id="CHEBI:57945"/>
        <dbReference type="ChEBI" id="CHEBI:61381"/>
        <dbReference type="EC" id="1.1.1.17"/>
    </reaction>
</comment>
<protein>
    <submittedName>
        <fullName evidence="5">Fructuronate reductase</fullName>
        <ecNumber evidence="5">1.1.1.57</ecNumber>
    </submittedName>
</protein>
<evidence type="ECO:0000256" key="2">
    <source>
        <dbReference type="ARBA" id="ARBA00048615"/>
    </source>
</evidence>
<dbReference type="InterPro" id="IPR013328">
    <property type="entry name" value="6PGD_dom2"/>
</dbReference>
<dbReference type="InterPro" id="IPR036291">
    <property type="entry name" value="NAD(P)-bd_dom_sf"/>
</dbReference>
<accession>A0ABS4KB93</accession>
<feature type="domain" description="Mannitol dehydrogenase N-terminal" evidence="3">
    <location>
        <begin position="37"/>
        <end position="299"/>
    </location>
</feature>
<evidence type="ECO:0000313" key="6">
    <source>
        <dbReference type="Proteomes" id="UP001519306"/>
    </source>
</evidence>
<dbReference type="Pfam" id="PF01232">
    <property type="entry name" value="Mannitol_dh"/>
    <property type="match status" value="1"/>
</dbReference>
<sequence>MKLNIENLESIKSLCDKVPEYDVLEVRENTIKNPTWLHFGAGNIFRGYIARLDQDMLNKGLVDTGINVAESFDYEIIDKIYKPYDNLTLSITLNKDGDFENNLIANLSEALKINNDFNRLVEIVKNKSLQIISFTITEKGYNIYKPNGEFLDIVKEDIEKGIENPKHIMSLVARLLYERFKENSLPIAVLSLDNCSHNGEKLSSSIIEIVEKWVENGFVEKEFLDYLNNEEKVSFPWSMIDKITPRPAEVIEKYLNEKGFENISPVITEKHTYIAPFVNSEEAEYLVIEDKFPNGRAPLEEVGVYMTSRETVNKVEKMKVTTCLNPLHTTLAVYGCMLSYESISDEMKDKELVGLIKEIGYNEALKVVVDPLILNPKDFIDEVIEVRLPNPYIPDTPQRIATDTSQKIPIRFGETIKSYYNSEDKKVSDLKFIPLALAGWLRYLLGVDDNLEEFERSSDPLLEELTNTLKDIKVGDFKETEELKDLLRNEMIFGVNLEEVGLSNLIIQYFKELSAGKGSIRKTLEKYVR</sequence>
<evidence type="ECO:0000313" key="5">
    <source>
        <dbReference type="EMBL" id="MBP2025048.1"/>
    </source>
</evidence>
<dbReference type="InterPro" id="IPR050988">
    <property type="entry name" value="Mannitol_DH/Oxidoreductase"/>
</dbReference>
<dbReference type="InterPro" id="IPR013118">
    <property type="entry name" value="Mannitol_DH_C"/>
</dbReference>
<organism evidence="5 6">
    <name type="scientific">Peptoniphilus stercorisuis</name>
    <dbReference type="NCBI Taxonomy" id="1436965"/>
    <lineage>
        <taxon>Bacteria</taxon>
        <taxon>Bacillati</taxon>
        <taxon>Bacillota</taxon>
        <taxon>Tissierellia</taxon>
        <taxon>Tissierellales</taxon>
        <taxon>Peptoniphilaceae</taxon>
        <taxon>Peptoniphilus</taxon>
    </lineage>
</organism>
<dbReference type="EC" id="1.1.1.57" evidence="5"/>
<dbReference type="SUPFAM" id="SSF48179">
    <property type="entry name" value="6-phosphogluconate dehydrogenase C-terminal domain-like"/>
    <property type="match status" value="1"/>
</dbReference>
<dbReference type="SUPFAM" id="SSF51735">
    <property type="entry name" value="NAD(P)-binding Rossmann-fold domains"/>
    <property type="match status" value="1"/>
</dbReference>
<dbReference type="PANTHER" id="PTHR43362">
    <property type="entry name" value="MANNITOL DEHYDROGENASE DSF1-RELATED"/>
    <property type="match status" value="1"/>
</dbReference>
<dbReference type="InterPro" id="IPR013131">
    <property type="entry name" value="Mannitol_DH_N"/>
</dbReference>
<reference evidence="5 6" key="1">
    <citation type="submission" date="2021-03" db="EMBL/GenBank/DDBJ databases">
        <title>Genomic Encyclopedia of Type Strains, Phase IV (KMG-IV): sequencing the most valuable type-strain genomes for metagenomic binning, comparative biology and taxonomic classification.</title>
        <authorList>
            <person name="Goeker M."/>
        </authorList>
    </citation>
    <scope>NUCLEOTIDE SEQUENCE [LARGE SCALE GENOMIC DNA]</scope>
    <source>
        <strain evidence="5 6">DSM 27563</strain>
    </source>
</reference>
<dbReference type="Pfam" id="PF08125">
    <property type="entry name" value="Mannitol_dh_C"/>
    <property type="match status" value="1"/>
</dbReference>
<keyword evidence="6" id="KW-1185">Reference proteome</keyword>
<evidence type="ECO:0000259" key="4">
    <source>
        <dbReference type="Pfam" id="PF08125"/>
    </source>
</evidence>
<feature type="domain" description="Mannitol dehydrogenase C-terminal" evidence="4">
    <location>
        <begin position="312"/>
        <end position="500"/>
    </location>
</feature>
<dbReference type="Gene3D" id="3.40.50.720">
    <property type="entry name" value="NAD(P)-binding Rossmann-like Domain"/>
    <property type="match status" value="1"/>
</dbReference>
<comment type="caution">
    <text evidence="5">The sequence shown here is derived from an EMBL/GenBank/DDBJ whole genome shotgun (WGS) entry which is preliminary data.</text>
</comment>